<accession>L7M8F8</accession>
<sequence>MLYKMKKITDYVVLAAVICTGYQCSANYTYRQRYDCNVVLGNSSPKAECFYRCTYDGRNWKRGMHQDGTPCLSGHAGRIGKCTRGVCVLREDEGPSLNSTTNADRCSSHYHGKGYAPTCQYKCRHHRHFKQVFYDSGTPCIHVDEEGEPRRDAGICLQGVCKPYDELEGRHPHIRKKVFAQHFHKCEDKDHYAINMLASCYYYCKQKNGWFYGYYKSNYNSRCEVLRPERKSGYCCKGNCIRVANCGQDLDTAANLLPQG</sequence>
<proteinExistence type="evidence at transcript level"/>
<evidence type="ECO:0000313" key="1">
    <source>
        <dbReference type="EMBL" id="JAA60556.1"/>
    </source>
</evidence>
<organism evidence="1">
    <name type="scientific">Rhipicephalus pulchellus</name>
    <name type="common">Yellow backed tick</name>
    <name type="synonym">Dermacentor pulchellus</name>
    <dbReference type="NCBI Taxonomy" id="72859"/>
    <lineage>
        <taxon>Eukaryota</taxon>
        <taxon>Metazoa</taxon>
        <taxon>Ecdysozoa</taxon>
        <taxon>Arthropoda</taxon>
        <taxon>Chelicerata</taxon>
        <taxon>Arachnida</taxon>
        <taxon>Acari</taxon>
        <taxon>Parasitiformes</taxon>
        <taxon>Ixodida</taxon>
        <taxon>Ixodoidea</taxon>
        <taxon>Ixodidae</taxon>
        <taxon>Rhipicephalinae</taxon>
        <taxon>Rhipicephalus</taxon>
        <taxon>Rhipicephalus</taxon>
    </lineage>
</organism>
<protein>
    <submittedName>
        <fullName evidence="1">Putative tick 18.3 kDa family protein</fullName>
    </submittedName>
</protein>
<dbReference type="EMBL" id="GACK01004478">
    <property type="protein sequence ID" value="JAA60556.1"/>
    <property type="molecule type" value="mRNA"/>
</dbReference>
<reference evidence="1" key="2">
    <citation type="journal article" date="2015" name="J. Proteomics">
        <title>Sexual differences in the sialomes of the zebra tick, Rhipicephalus pulchellus.</title>
        <authorList>
            <person name="Tan A.W."/>
            <person name="Francischetti I.M."/>
            <person name="Slovak M."/>
            <person name="Kini R.M."/>
            <person name="Ribeiro J.M."/>
        </authorList>
    </citation>
    <scope>NUCLEOTIDE SEQUENCE</scope>
    <source>
        <tissue evidence="1">Salivary gland</tissue>
    </source>
</reference>
<dbReference type="AlphaFoldDB" id="L7M8F8"/>
<name>L7M8F8_RHIPC</name>
<reference evidence="1" key="1">
    <citation type="submission" date="2012-11" db="EMBL/GenBank/DDBJ databases">
        <authorList>
            <person name="Lucero-Rivera Y.E."/>
            <person name="Tovar-Ramirez D."/>
        </authorList>
    </citation>
    <scope>NUCLEOTIDE SEQUENCE</scope>
    <source>
        <tissue evidence="1">Salivary gland</tissue>
    </source>
</reference>